<evidence type="ECO:0000313" key="1">
    <source>
        <dbReference type="EMBL" id="SGY12654.1"/>
    </source>
</evidence>
<evidence type="ECO:0000313" key="2">
    <source>
        <dbReference type="Proteomes" id="UP000249464"/>
    </source>
</evidence>
<sequence length="54" mass="6113">MGSMVRLRPGLMNVGRIVGVPMNSTLSKKSERHEITLEPHWRPKLTSASYMDCN</sequence>
<gene>
    <name evidence="1" type="primary">BQ5605_C011g06572</name>
    <name evidence="1" type="ORF">BQ5605_C011G06572</name>
</gene>
<organism evidence="1 2">
    <name type="scientific">Microbotryum silenes-dioicae</name>
    <dbReference type="NCBI Taxonomy" id="796604"/>
    <lineage>
        <taxon>Eukaryota</taxon>
        <taxon>Fungi</taxon>
        <taxon>Dikarya</taxon>
        <taxon>Basidiomycota</taxon>
        <taxon>Pucciniomycotina</taxon>
        <taxon>Microbotryomycetes</taxon>
        <taxon>Microbotryales</taxon>
        <taxon>Microbotryaceae</taxon>
        <taxon>Microbotryum</taxon>
    </lineage>
</organism>
<dbReference type="AlphaFoldDB" id="A0A2X0LTP2"/>
<name>A0A2X0LTP2_9BASI</name>
<reference evidence="1 2" key="1">
    <citation type="submission" date="2016-11" db="EMBL/GenBank/DDBJ databases">
        <authorList>
            <person name="Jaros S."/>
            <person name="Januszkiewicz K."/>
            <person name="Wedrychowicz H."/>
        </authorList>
    </citation>
    <scope>NUCLEOTIDE SEQUENCE [LARGE SCALE GENOMIC DNA]</scope>
</reference>
<keyword evidence="2" id="KW-1185">Reference proteome</keyword>
<dbReference type="Proteomes" id="UP000249464">
    <property type="component" value="Unassembled WGS sequence"/>
</dbReference>
<proteinExistence type="predicted"/>
<accession>A0A2X0LTP2</accession>
<dbReference type="EMBL" id="FQNC01000011">
    <property type="protein sequence ID" value="SGY12654.1"/>
    <property type="molecule type" value="Genomic_DNA"/>
</dbReference>
<protein>
    <submittedName>
        <fullName evidence="1">BQ5605_C011g06572 protein</fullName>
    </submittedName>
</protein>